<proteinExistence type="predicted"/>
<dbReference type="AlphaFoldDB" id="A0A9K3J2R9"/>
<dbReference type="PANTHER" id="PTHR33090">
    <property type="entry name" value="DUF3774 DOMAIN PROTEIN-RELATED"/>
    <property type="match status" value="1"/>
</dbReference>
<protein>
    <recommendedName>
        <fullName evidence="3">Wound-responsive family protein</fullName>
    </recommendedName>
</protein>
<dbReference type="Proteomes" id="UP000215914">
    <property type="component" value="Unassembled WGS sequence"/>
</dbReference>
<gene>
    <name evidence="1" type="ORF">HanXRQr2_Chr05g0232971</name>
</gene>
<reference evidence="1" key="1">
    <citation type="journal article" date="2017" name="Nature">
        <title>The sunflower genome provides insights into oil metabolism, flowering and Asterid evolution.</title>
        <authorList>
            <person name="Badouin H."/>
            <person name="Gouzy J."/>
            <person name="Grassa C.J."/>
            <person name="Murat F."/>
            <person name="Staton S.E."/>
            <person name="Cottret L."/>
            <person name="Lelandais-Briere C."/>
            <person name="Owens G.L."/>
            <person name="Carrere S."/>
            <person name="Mayjonade B."/>
            <person name="Legrand L."/>
            <person name="Gill N."/>
            <person name="Kane N.C."/>
            <person name="Bowers J.E."/>
            <person name="Hubner S."/>
            <person name="Bellec A."/>
            <person name="Berard A."/>
            <person name="Berges H."/>
            <person name="Blanchet N."/>
            <person name="Boniface M.C."/>
            <person name="Brunel D."/>
            <person name="Catrice O."/>
            <person name="Chaidir N."/>
            <person name="Claudel C."/>
            <person name="Donnadieu C."/>
            <person name="Faraut T."/>
            <person name="Fievet G."/>
            <person name="Helmstetter N."/>
            <person name="King M."/>
            <person name="Knapp S.J."/>
            <person name="Lai Z."/>
            <person name="Le Paslier M.C."/>
            <person name="Lippi Y."/>
            <person name="Lorenzon L."/>
            <person name="Mandel J.R."/>
            <person name="Marage G."/>
            <person name="Marchand G."/>
            <person name="Marquand E."/>
            <person name="Bret-Mestries E."/>
            <person name="Morien E."/>
            <person name="Nambeesan S."/>
            <person name="Nguyen T."/>
            <person name="Pegot-Espagnet P."/>
            <person name="Pouilly N."/>
            <person name="Raftis F."/>
            <person name="Sallet E."/>
            <person name="Schiex T."/>
            <person name="Thomas J."/>
            <person name="Vandecasteele C."/>
            <person name="Vares D."/>
            <person name="Vear F."/>
            <person name="Vautrin S."/>
            <person name="Crespi M."/>
            <person name="Mangin B."/>
            <person name="Burke J.M."/>
            <person name="Salse J."/>
            <person name="Munos S."/>
            <person name="Vincourt P."/>
            <person name="Rieseberg L.H."/>
            <person name="Langlade N.B."/>
        </authorList>
    </citation>
    <scope>NUCLEOTIDE SEQUENCE</scope>
    <source>
        <tissue evidence="1">Leaves</tissue>
    </source>
</reference>
<name>A0A9K3J2R9_HELAN</name>
<keyword evidence="2" id="KW-1185">Reference proteome</keyword>
<evidence type="ECO:0000313" key="1">
    <source>
        <dbReference type="EMBL" id="KAF5807378.1"/>
    </source>
</evidence>
<evidence type="ECO:0008006" key="3">
    <source>
        <dbReference type="Google" id="ProtNLM"/>
    </source>
</evidence>
<dbReference type="EMBL" id="MNCJ02000320">
    <property type="protein sequence ID" value="KAF5807378.1"/>
    <property type="molecule type" value="Genomic_DNA"/>
</dbReference>
<dbReference type="Gramene" id="mRNA:HanXRQr2_Chr05g0232971">
    <property type="protein sequence ID" value="CDS:HanXRQr2_Chr05g0232971.1"/>
    <property type="gene ID" value="HanXRQr2_Chr05g0232971"/>
</dbReference>
<organism evidence="1 2">
    <name type="scientific">Helianthus annuus</name>
    <name type="common">Common sunflower</name>
    <dbReference type="NCBI Taxonomy" id="4232"/>
    <lineage>
        <taxon>Eukaryota</taxon>
        <taxon>Viridiplantae</taxon>
        <taxon>Streptophyta</taxon>
        <taxon>Embryophyta</taxon>
        <taxon>Tracheophyta</taxon>
        <taxon>Spermatophyta</taxon>
        <taxon>Magnoliopsida</taxon>
        <taxon>eudicotyledons</taxon>
        <taxon>Gunneridae</taxon>
        <taxon>Pentapetalae</taxon>
        <taxon>asterids</taxon>
        <taxon>campanulids</taxon>
        <taxon>Asterales</taxon>
        <taxon>Asteraceae</taxon>
        <taxon>Asteroideae</taxon>
        <taxon>Heliantheae alliance</taxon>
        <taxon>Heliantheae</taxon>
        <taxon>Helianthus</taxon>
    </lineage>
</organism>
<evidence type="ECO:0000313" key="2">
    <source>
        <dbReference type="Proteomes" id="UP000215914"/>
    </source>
</evidence>
<reference evidence="1" key="2">
    <citation type="submission" date="2020-06" db="EMBL/GenBank/DDBJ databases">
        <title>Helianthus annuus Genome sequencing and assembly Release 2.</title>
        <authorList>
            <person name="Gouzy J."/>
            <person name="Langlade N."/>
            <person name="Munos S."/>
        </authorList>
    </citation>
    <scope>NUCLEOTIDE SEQUENCE</scope>
    <source>
        <tissue evidence="1">Leaves</tissue>
    </source>
</reference>
<accession>A0A9K3J2R9</accession>
<dbReference type="InterPro" id="IPR022251">
    <property type="entry name" value="DUF3774_wound-induced"/>
</dbReference>
<comment type="caution">
    <text evidence="1">The sequence shown here is derived from an EMBL/GenBank/DDBJ whole genome shotgun (WGS) entry which is preliminary data.</text>
</comment>
<sequence length="152" mass="16653">MIPNTRKELKPAAASLGKNLPASCFRHFIEHLPCIFISHSTPPPPKSSVNQTSSIQTKSSMSSSAIKTWLVVASIGAVEALKDQGVARWNGPLKALHHHAKTKIVSSYNRSSRSLFVGSELAAGKYRSKKTKEECMKKVMDINCFGPSTIRF</sequence>
<dbReference type="Pfam" id="PF12609">
    <property type="entry name" value="DUF3774"/>
    <property type="match status" value="1"/>
</dbReference>